<protein>
    <submittedName>
        <fullName evidence="1">Uncharacterized protein</fullName>
    </submittedName>
</protein>
<gene>
    <name evidence="1" type="ORF">EG68_12396</name>
</gene>
<proteinExistence type="predicted"/>
<organism evidence="1 2">
    <name type="scientific">Paragonimus skrjabini miyazakii</name>
    <dbReference type="NCBI Taxonomy" id="59628"/>
    <lineage>
        <taxon>Eukaryota</taxon>
        <taxon>Metazoa</taxon>
        <taxon>Spiralia</taxon>
        <taxon>Lophotrochozoa</taxon>
        <taxon>Platyhelminthes</taxon>
        <taxon>Trematoda</taxon>
        <taxon>Digenea</taxon>
        <taxon>Plagiorchiida</taxon>
        <taxon>Troglotremata</taxon>
        <taxon>Troglotrematidae</taxon>
        <taxon>Paragonimus</taxon>
    </lineage>
</organism>
<comment type="caution">
    <text evidence="1">The sequence shown here is derived from an EMBL/GenBank/DDBJ whole genome shotgun (WGS) entry which is preliminary data.</text>
</comment>
<dbReference type="OrthoDB" id="6260241at2759"/>
<dbReference type="Proteomes" id="UP000822476">
    <property type="component" value="Unassembled WGS sequence"/>
</dbReference>
<evidence type="ECO:0000313" key="1">
    <source>
        <dbReference type="EMBL" id="KAF7234159.1"/>
    </source>
</evidence>
<dbReference type="EMBL" id="JTDE01011851">
    <property type="protein sequence ID" value="KAF7234159.1"/>
    <property type="molecule type" value="Genomic_DNA"/>
</dbReference>
<dbReference type="AlphaFoldDB" id="A0A8S9YCW0"/>
<sequence>MSLPHHMQPQVALSRSYAMNEGVNEDLAIPAESSISDDLRKAFLQLGAQLAWQYFILDVVRNTEGRQDPRTILHTPHSCRQKALEMGGIFILDWNGPSIVYCEVVSLPPLKFS</sequence>
<accession>A0A8S9YCW0</accession>
<name>A0A8S9YCW0_9TREM</name>
<keyword evidence="2" id="KW-1185">Reference proteome</keyword>
<evidence type="ECO:0000313" key="2">
    <source>
        <dbReference type="Proteomes" id="UP000822476"/>
    </source>
</evidence>
<reference evidence="1" key="1">
    <citation type="submission" date="2019-07" db="EMBL/GenBank/DDBJ databases">
        <title>Annotation for the trematode Paragonimus miyazaki's.</title>
        <authorList>
            <person name="Choi Y.-J."/>
        </authorList>
    </citation>
    <scope>NUCLEOTIDE SEQUENCE</scope>
    <source>
        <strain evidence="1">Japan</strain>
    </source>
</reference>